<dbReference type="Proteomes" id="UP000787635">
    <property type="component" value="Unassembled WGS sequence"/>
</dbReference>
<name>A0ABX1E1I1_9PROT</name>
<dbReference type="RefSeq" id="WP_168029485.1">
    <property type="nucleotide sequence ID" value="NZ_JAAVNE010000011.1"/>
</dbReference>
<dbReference type="EMBL" id="JAAVNE010000011">
    <property type="protein sequence ID" value="NKC31014.1"/>
    <property type="molecule type" value="Genomic_DNA"/>
</dbReference>
<protein>
    <recommendedName>
        <fullName evidence="3">SH3b domain-containing protein</fullName>
    </recommendedName>
</protein>
<reference evidence="1 2" key="1">
    <citation type="submission" date="2020-03" db="EMBL/GenBank/DDBJ databases">
        <title>Roseomonas selenitidurans sp. nov. isolated from urban soil.</title>
        <authorList>
            <person name="Liu H."/>
        </authorList>
    </citation>
    <scope>NUCLEOTIDE SEQUENCE [LARGE SCALE GENOMIC DNA]</scope>
    <source>
        <strain evidence="1 2">BU-1</strain>
    </source>
</reference>
<evidence type="ECO:0008006" key="3">
    <source>
        <dbReference type="Google" id="ProtNLM"/>
    </source>
</evidence>
<comment type="caution">
    <text evidence="1">The sequence shown here is derived from an EMBL/GenBank/DDBJ whole genome shotgun (WGS) entry which is preliminary data.</text>
</comment>
<organism evidence="1 2">
    <name type="scientific">Falsiroseomonas selenitidurans</name>
    <dbReference type="NCBI Taxonomy" id="2716335"/>
    <lineage>
        <taxon>Bacteria</taxon>
        <taxon>Pseudomonadati</taxon>
        <taxon>Pseudomonadota</taxon>
        <taxon>Alphaproteobacteria</taxon>
        <taxon>Acetobacterales</taxon>
        <taxon>Roseomonadaceae</taxon>
        <taxon>Falsiroseomonas</taxon>
    </lineage>
</organism>
<gene>
    <name evidence="1" type="ORF">HEQ75_09075</name>
</gene>
<accession>A0ABX1E1I1</accession>
<keyword evidence="2" id="KW-1185">Reference proteome</keyword>
<proteinExistence type="predicted"/>
<evidence type="ECO:0000313" key="1">
    <source>
        <dbReference type="EMBL" id="NKC31014.1"/>
    </source>
</evidence>
<evidence type="ECO:0000313" key="2">
    <source>
        <dbReference type="Proteomes" id="UP000787635"/>
    </source>
</evidence>
<sequence length="291" mass="30126">MRHLVNGRALAPRGAVLGAGILAALLPGCASLPVAPPPPAAQAVADPQDSCGPQVVVFVNAADLFGSPPRRSGPPSAAELAAELARENAALERLQIAFDALLYCRWTEVRVIRAEAASGGLPPAELPRRLQAADGRLRQDVRRAEQSRQRIAARAARIEQAVEAAAPGTRAAVAAGRAEDPGRPRAVASASIVLRARPEGDAPVVARLEAGSQVRLREAAGGFVQADGGPDRRGYAPGTAFTLQPALPEPEADGVARLRSLAATNIARRDAFAQSVELASRSGLQGFEPAS</sequence>